<dbReference type="Pfam" id="PF03144">
    <property type="entry name" value="GTP_EFTU_D2"/>
    <property type="match status" value="1"/>
</dbReference>
<evidence type="ECO:0000259" key="5">
    <source>
        <dbReference type="SMART" id="SM00838"/>
    </source>
</evidence>
<dbReference type="CDD" id="cd04088">
    <property type="entry name" value="EFG_mtEFG_II"/>
    <property type="match status" value="1"/>
</dbReference>
<reference evidence="7" key="1">
    <citation type="submission" date="2015-10" db="EMBL/GenBank/DDBJ databases">
        <authorList>
            <person name="Gilbert D.G."/>
        </authorList>
    </citation>
    <scope>NUCLEOTIDE SEQUENCE</scope>
</reference>
<feature type="domain" description="Elongation factor EFG" evidence="5">
    <location>
        <begin position="291"/>
        <end position="378"/>
    </location>
</feature>
<dbReference type="SMART" id="SM00889">
    <property type="entry name" value="EFG_IV"/>
    <property type="match status" value="1"/>
</dbReference>
<dbReference type="PANTHER" id="PTHR43261:SF1">
    <property type="entry name" value="RIBOSOME-RELEASING FACTOR 2, MITOCHONDRIAL"/>
    <property type="match status" value="1"/>
</dbReference>
<dbReference type="InterPro" id="IPR009022">
    <property type="entry name" value="EFG_III"/>
</dbReference>
<dbReference type="InterPro" id="IPR035647">
    <property type="entry name" value="EFG_III/V"/>
</dbReference>
<organism evidence="7">
    <name type="scientific">hydrothermal vent metagenome</name>
    <dbReference type="NCBI Taxonomy" id="652676"/>
    <lineage>
        <taxon>unclassified sequences</taxon>
        <taxon>metagenomes</taxon>
        <taxon>ecological metagenomes</taxon>
    </lineage>
</organism>
<dbReference type="EMBL" id="FAXA01000469">
    <property type="protein sequence ID" value="CUV03732.1"/>
    <property type="molecule type" value="Genomic_DNA"/>
</dbReference>
<dbReference type="FunFam" id="3.30.230.10:FF:000003">
    <property type="entry name" value="Elongation factor G"/>
    <property type="match status" value="1"/>
</dbReference>
<dbReference type="CDD" id="cd03713">
    <property type="entry name" value="EFG_mtEFG_C"/>
    <property type="match status" value="1"/>
</dbReference>
<dbReference type="Gene3D" id="2.40.30.10">
    <property type="entry name" value="Translation factors"/>
    <property type="match status" value="1"/>
</dbReference>
<dbReference type="Pfam" id="PF14492">
    <property type="entry name" value="EFG_III"/>
    <property type="match status" value="1"/>
</dbReference>
<dbReference type="FunFam" id="3.30.70.870:FF:000001">
    <property type="entry name" value="Elongation factor G"/>
    <property type="match status" value="1"/>
</dbReference>
<evidence type="ECO:0000256" key="3">
    <source>
        <dbReference type="ARBA" id="ARBA00022917"/>
    </source>
</evidence>
<accession>A0A160VBT5</accession>
<dbReference type="SUPFAM" id="SSF50447">
    <property type="entry name" value="Translation proteins"/>
    <property type="match status" value="1"/>
</dbReference>
<dbReference type="InterPro" id="IPR047872">
    <property type="entry name" value="EFG_IV"/>
</dbReference>
<dbReference type="InterPro" id="IPR004161">
    <property type="entry name" value="EFTu-like_2"/>
</dbReference>
<dbReference type="InterPro" id="IPR005517">
    <property type="entry name" value="Transl_elong_EFG/EF2_IV"/>
</dbReference>
<dbReference type="InterPro" id="IPR035649">
    <property type="entry name" value="EFG_V"/>
</dbReference>
<evidence type="ECO:0000256" key="2">
    <source>
        <dbReference type="ARBA" id="ARBA00022768"/>
    </source>
</evidence>
<keyword evidence="1" id="KW-0547">Nucleotide-binding</keyword>
<evidence type="ECO:0000256" key="1">
    <source>
        <dbReference type="ARBA" id="ARBA00022741"/>
    </source>
</evidence>
<dbReference type="InterPro" id="IPR000640">
    <property type="entry name" value="EFG_V-like"/>
</dbReference>
<feature type="domain" description="Translation elongation factor EFG/EF2" evidence="6">
    <location>
        <begin position="171"/>
        <end position="289"/>
    </location>
</feature>
<dbReference type="FunFam" id="3.30.70.240:FF:000001">
    <property type="entry name" value="Elongation factor G"/>
    <property type="match status" value="1"/>
</dbReference>
<dbReference type="Gene3D" id="3.30.70.240">
    <property type="match status" value="1"/>
</dbReference>
<dbReference type="InterPro" id="IPR020568">
    <property type="entry name" value="Ribosomal_Su5_D2-typ_SF"/>
</dbReference>
<proteinExistence type="predicted"/>
<dbReference type="GO" id="GO:0003746">
    <property type="term" value="F:translation elongation factor activity"/>
    <property type="evidence" value="ECO:0007669"/>
    <property type="project" value="UniProtKB-KW"/>
</dbReference>
<protein>
    <submittedName>
        <fullName evidence="7">Translation elongation factor G</fullName>
    </submittedName>
</protein>
<dbReference type="AlphaFoldDB" id="A0A160VBT5"/>
<keyword evidence="4" id="KW-0342">GTP-binding</keyword>
<dbReference type="Pfam" id="PF00679">
    <property type="entry name" value="EFG_C"/>
    <property type="match status" value="1"/>
</dbReference>
<dbReference type="CDD" id="cd01434">
    <property type="entry name" value="EFG_mtEFG1_IV"/>
    <property type="match status" value="1"/>
</dbReference>
<dbReference type="SMART" id="SM00838">
    <property type="entry name" value="EFG_C"/>
    <property type="match status" value="1"/>
</dbReference>
<evidence type="ECO:0000313" key="7">
    <source>
        <dbReference type="EMBL" id="CUV03732.1"/>
    </source>
</evidence>
<dbReference type="CDD" id="cd16262">
    <property type="entry name" value="EFG_III"/>
    <property type="match status" value="1"/>
</dbReference>
<dbReference type="Pfam" id="PF03764">
    <property type="entry name" value="EFG_IV"/>
    <property type="match status" value="1"/>
</dbReference>
<dbReference type="InterPro" id="IPR009000">
    <property type="entry name" value="Transl_B-barrel_sf"/>
</dbReference>
<keyword evidence="3" id="KW-0648">Protein biosynthesis</keyword>
<dbReference type="InterPro" id="IPR041095">
    <property type="entry name" value="EFG_II"/>
</dbReference>
<dbReference type="GO" id="GO:0005525">
    <property type="term" value="F:GTP binding"/>
    <property type="evidence" value="ECO:0007669"/>
    <property type="project" value="UniProtKB-KW"/>
</dbReference>
<evidence type="ECO:0000259" key="6">
    <source>
        <dbReference type="SMART" id="SM00889"/>
    </source>
</evidence>
<dbReference type="SUPFAM" id="SSF54980">
    <property type="entry name" value="EF-G C-terminal domain-like"/>
    <property type="match status" value="2"/>
</dbReference>
<evidence type="ECO:0000256" key="4">
    <source>
        <dbReference type="ARBA" id="ARBA00023134"/>
    </source>
</evidence>
<dbReference type="PANTHER" id="PTHR43261">
    <property type="entry name" value="TRANSLATION ELONGATION FACTOR G-RELATED"/>
    <property type="match status" value="1"/>
</dbReference>
<dbReference type="Gene3D" id="3.30.70.870">
    <property type="entry name" value="Elongation Factor G (Translational Gtpase), domain 3"/>
    <property type="match status" value="1"/>
</dbReference>
<keyword evidence="2 7" id="KW-0251">Elongation factor</keyword>
<dbReference type="Gene3D" id="3.30.230.10">
    <property type="match status" value="1"/>
</dbReference>
<name>A0A160VBT5_9ZZZZ</name>
<dbReference type="InterPro" id="IPR014721">
    <property type="entry name" value="Ribsml_uS5_D2-typ_fold_subgr"/>
</dbReference>
<dbReference type="SUPFAM" id="SSF54211">
    <property type="entry name" value="Ribosomal protein S5 domain 2-like"/>
    <property type="match status" value="1"/>
</dbReference>
<gene>
    <name evidence="7" type="ORF">MGWOODY_Clf888</name>
</gene>
<sequence length="381" mass="41879">MSALAFKVATDPYVGRLVFLRIYSGKIKAGESVQNVTRGQRERMGRLLQMHANHREDLEEIGAGNICAAIGLKNTFTGDTIAIASNQVILEPPQFPQPVVSVAIEPTSRADQDKLSEALRKLSEEDPTFIVKFNDETGQTVMSGMGELHLEVLVDRMRREFEVSAEVGPPRVSYRETITQAIKVEGRFVRQTGGHGQFGHIWLELEPLDRGSGIVFSNDIKGGAIPREYIPAVEKGVRAALDNGPLAGFPLVDMAVRLVDGSYHDVDSSEMAFRSAGMLAIREGVPKGKPVLLEPIVDLEVTTPGEHLSEVIGDLGTRRAQIRNIVGQDDLQIVRAYVPLGQTFSYTTALRSITKGRATFSMEFKHYEPVNDDVLKSLARV</sequence>
<dbReference type="GO" id="GO:0032790">
    <property type="term" value="P:ribosome disassembly"/>
    <property type="evidence" value="ECO:0007669"/>
    <property type="project" value="TreeGrafter"/>
</dbReference>
<dbReference type="FunFam" id="2.40.30.10:FF:000006">
    <property type="entry name" value="Elongation factor G"/>
    <property type="match status" value="1"/>
</dbReference>